<name>A0A9P6CVK4_9AGAR</name>
<dbReference type="PANTHER" id="PTHR12400">
    <property type="entry name" value="INOSITOL POLYPHOSPHATE KINASE"/>
    <property type="match status" value="1"/>
</dbReference>
<evidence type="ECO:0000256" key="4">
    <source>
        <dbReference type="RuleBase" id="RU363090"/>
    </source>
</evidence>
<evidence type="ECO:0000256" key="1">
    <source>
        <dbReference type="ARBA" id="ARBA00007374"/>
    </source>
</evidence>
<keyword evidence="3 4" id="KW-0418">Kinase</keyword>
<reference evidence="6" key="1">
    <citation type="submission" date="2020-11" db="EMBL/GenBank/DDBJ databases">
        <authorList>
            <consortium name="DOE Joint Genome Institute"/>
            <person name="Ahrendt S."/>
            <person name="Riley R."/>
            <person name="Andreopoulos W."/>
            <person name="Labutti K."/>
            <person name="Pangilinan J."/>
            <person name="Ruiz-Duenas F.J."/>
            <person name="Barrasa J.M."/>
            <person name="Sanchez-Garcia M."/>
            <person name="Camarero S."/>
            <person name="Miyauchi S."/>
            <person name="Serrano A."/>
            <person name="Linde D."/>
            <person name="Babiker R."/>
            <person name="Drula E."/>
            <person name="Ayuso-Fernandez I."/>
            <person name="Pacheco R."/>
            <person name="Padilla G."/>
            <person name="Ferreira P."/>
            <person name="Barriuso J."/>
            <person name="Kellner H."/>
            <person name="Castanera R."/>
            <person name="Alfaro M."/>
            <person name="Ramirez L."/>
            <person name="Pisabarro A.G."/>
            <person name="Kuo A."/>
            <person name="Tritt A."/>
            <person name="Lipzen A."/>
            <person name="He G."/>
            <person name="Yan M."/>
            <person name="Ng V."/>
            <person name="Cullen D."/>
            <person name="Martin F."/>
            <person name="Rosso M.-N."/>
            <person name="Henrissat B."/>
            <person name="Hibbett D."/>
            <person name="Martinez A.T."/>
            <person name="Grigoriev I.V."/>
        </authorList>
    </citation>
    <scope>NUCLEOTIDE SEQUENCE</scope>
    <source>
        <strain evidence="6">CIRM-BRFM 674</strain>
    </source>
</reference>
<comment type="similarity">
    <text evidence="1 4">Belongs to the inositol phosphokinase (IPK) family.</text>
</comment>
<keyword evidence="2 4" id="KW-0808">Transferase</keyword>
<evidence type="ECO:0000313" key="7">
    <source>
        <dbReference type="Proteomes" id="UP000807469"/>
    </source>
</evidence>
<organism evidence="6 7">
    <name type="scientific">Pholiota conissans</name>
    <dbReference type="NCBI Taxonomy" id="109636"/>
    <lineage>
        <taxon>Eukaryota</taxon>
        <taxon>Fungi</taxon>
        <taxon>Dikarya</taxon>
        <taxon>Basidiomycota</taxon>
        <taxon>Agaricomycotina</taxon>
        <taxon>Agaricomycetes</taxon>
        <taxon>Agaricomycetidae</taxon>
        <taxon>Agaricales</taxon>
        <taxon>Agaricineae</taxon>
        <taxon>Strophariaceae</taxon>
        <taxon>Pholiota</taxon>
    </lineage>
</organism>
<dbReference type="SUPFAM" id="SSF56104">
    <property type="entry name" value="SAICAR synthase-like"/>
    <property type="match status" value="1"/>
</dbReference>
<gene>
    <name evidence="6" type="ORF">BDN70DRAFT_920210</name>
</gene>
<evidence type="ECO:0000256" key="2">
    <source>
        <dbReference type="ARBA" id="ARBA00022679"/>
    </source>
</evidence>
<accession>A0A9P6CVK4</accession>
<dbReference type="InterPro" id="IPR038286">
    <property type="entry name" value="IPK_sf"/>
</dbReference>
<dbReference type="Pfam" id="PF03770">
    <property type="entry name" value="IPK"/>
    <property type="match status" value="1"/>
</dbReference>
<feature type="compositionally biased region" description="Polar residues" evidence="5">
    <location>
        <begin position="82"/>
        <end position="92"/>
    </location>
</feature>
<feature type="region of interest" description="Disordered" evidence="5">
    <location>
        <begin position="32"/>
        <end position="119"/>
    </location>
</feature>
<dbReference type="GO" id="GO:0046854">
    <property type="term" value="P:phosphatidylinositol phosphate biosynthetic process"/>
    <property type="evidence" value="ECO:0007669"/>
    <property type="project" value="TreeGrafter"/>
</dbReference>
<dbReference type="InterPro" id="IPR005522">
    <property type="entry name" value="IPK"/>
</dbReference>
<dbReference type="OrthoDB" id="338650at2759"/>
<dbReference type="EC" id="2.7.-.-" evidence="4"/>
<feature type="compositionally biased region" description="Basic and acidic residues" evidence="5">
    <location>
        <begin position="346"/>
        <end position="357"/>
    </location>
</feature>
<feature type="compositionally biased region" description="Basic and acidic residues" evidence="5">
    <location>
        <begin position="35"/>
        <end position="47"/>
    </location>
</feature>
<feature type="region of interest" description="Disordered" evidence="5">
    <location>
        <begin position="346"/>
        <end position="395"/>
    </location>
</feature>
<sequence>MRVGRKRRAEHVDYRWSLKGVIGIEEIPMEADVVGSKKHDVDDNGIRRHDRIRTPLRQGEASREVGTTRDDRGRQARERPSQNHTKSPSFNFPQDAEFSKGDKKSSTGPTRQCWPASSSSTRRSKATICWRCSAHSRPSSSGQVDPAHGDAFESLVNLQPVAEQKDELFLEVFLVLARSILLENLSFGFSKPNILDVKLGTVLHDEDAPPDKVERMLKTARETTSFETGIRLTGFQVYDNVTSKPINTPKSYGKSIKPSELAEGLARFFPVGSPIPALLSESDGTPSHGLPRDILIPLLKAIRSEIAMIREILASVEMRMVGGSLLIIYEADWEKAAVSIQKHLERQEEAARRRDAGVMKNAYEDEDENDEDEDEEDEDEDEEDEDGPPKLGPPFIVKLIDFAHTRLKPGHGPDEGVLRGVDTVLNLLDTRLQSIPVS</sequence>
<evidence type="ECO:0000256" key="3">
    <source>
        <dbReference type="ARBA" id="ARBA00022777"/>
    </source>
</evidence>
<dbReference type="GO" id="GO:0032958">
    <property type="term" value="P:inositol phosphate biosynthetic process"/>
    <property type="evidence" value="ECO:0007669"/>
    <property type="project" value="InterPro"/>
</dbReference>
<proteinExistence type="inferred from homology"/>
<feature type="compositionally biased region" description="Acidic residues" evidence="5">
    <location>
        <begin position="364"/>
        <end position="386"/>
    </location>
</feature>
<dbReference type="AlphaFoldDB" id="A0A9P6CVK4"/>
<dbReference type="EMBL" id="MU155187">
    <property type="protein sequence ID" value="KAF9480847.1"/>
    <property type="molecule type" value="Genomic_DNA"/>
</dbReference>
<dbReference type="GO" id="GO:0005634">
    <property type="term" value="C:nucleus"/>
    <property type="evidence" value="ECO:0007669"/>
    <property type="project" value="TreeGrafter"/>
</dbReference>
<evidence type="ECO:0000256" key="5">
    <source>
        <dbReference type="SAM" id="MobiDB-lite"/>
    </source>
</evidence>
<comment type="caution">
    <text evidence="6">The sequence shown here is derived from an EMBL/GenBank/DDBJ whole genome shotgun (WGS) entry which is preliminary data.</text>
</comment>
<dbReference type="GO" id="GO:0005737">
    <property type="term" value="C:cytoplasm"/>
    <property type="evidence" value="ECO:0007669"/>
    <property type="project" value="TreeGrafter"/>
</dbReference>
<evidence type="ECO:0000313" key="6">
    <source>
        <dbReference type="EMBL" id="KAF9480847.1"/>
    </source>
</evidence>
<protein>
    <recommendedName>
        <fullName evidence="4">Kinase</fullName>
        <ecNumber evidence="4">2.7.-.-</ecNumber>
    </recommendedName>
</protein>
<dbReference type="GO" id="GO:0008440">
    <property type="term" value="F:inositol-1,4,5-trisphosphate 3-kinase activity"/>
    <property type="evidence" value="ECO:0007669"/>
    <property type="project" value="TreeGrafter"/>
</dbReference>
<dbReference type="PANTHER" id="PTHR12400:SF108">
    <property type="entry name" value="KINASE"/>
    <property type="match status" value="1"/>
</dbReference>
<dbReference type="Gene3D" id="3.30.470.160">
    <property type="entry name" value="Inositol polyphosphate kinase"/>
    <property type="match status" value="1"/>
</dbReference>
<feature type="compositionally biased region" description="Basic and acidic residues" evidence="5">
    <location>
        <begin position="60"/>
        <end position="81"/>
    </location>
</feature>
<dbReference type="Proteomes" id="UP000807469">
    <property type="component" value="Unassembled WGS sequence"/>
</dbReference>
<keyword evidence="7" id="KW-1185">Reference proteome</keyword>
<dbReference type="GO" id="GO:0000824">
    <property type="term" value="F:inositol-1,4,5,6-tetrakisphosphate 3-kinase activity"/>
    <property type="evidence" value="ECO:0007669"/>
    <property type="project" value="TreeGrafter"/>
</dbReference>